<gene>
    <name evidence="3" type="ORF">SUNI508_00761</name>
</gene>
<dbReference type="EMBL" id="JARVKF010000223">
    <property type="protein sequence ID" value="KAK9420670.1"/>
    <property type="molecule type" value="Genomic_DNA"/>
</dbReference>
<feature type="compositionally biased region" description="Polar residues" evidence="2">
    <location>
        <begin position="546"/>
        <end position="556"/>
    </location>
</feature>
<accession>A0ABR2V164</accession>
<dbReference type="Proteomes" id="UP001408356">
    <property type="component" value="Unassembled WGS sequence"/>
</dbReference>
<feature type="region of interest" description="Disordered" evidence="2">
    <location>
        <begin position="429"/>
        <end position="448"/>
    </location>
</feature>
<evidence type="ECO:0000313" key="4">
    <source>
        <dbReference type="Proteomes" id="UP001408356"/>
    </source>
</evidence>
<feature type="region of interest" description="Disordered" evidence="2">
    <location>
        <begin position="493"/>
        <end position="570"/>
    </location>
</feature>
<sequence length="865" mass="96065">MAFNPNVVFRCGHGAFYRRDLTDALDTVRSRLSSVRASMRHSPYYKAYEDLLDDLEDSRSIRLLDTLKDTFVRSNKDTITHSRSNLEPPLHLLRDQEAIDPSDRVYALLELLDTPTLTLNYASSILEVYSEVIKYCINLSGNLDIIIRAWADSIRTTWREIFVDPELRFAVPSWIPVLGDMPFGDSKSRTMARISADSLVGNQSQGIYNAHYGSTANVRFGTSDETRAYSGSFFAKGITLGKVEQGIAVNDRGQIQSISESIWRIPCANRNADGGPMPHLYWMALFHLLQGSRGVCSIDTGELFAEPHPKPVVEFLKYHTTRTVRRGSGSSLVRLTWGDGRPDWNGVHEQSEAIGYDSGFGALSLPQSFQHFGNGSLPYPTFAETNDCERNPPLSFSPAPSVDVRSSGTCFFEDALLLDATRVQRRSGRFRSPNRHTVPAMATPGEGFATGGGPAKVTAACSGSDIATDLGEGSSAPTAGAAAVVEAEAKVDVTESMEPRPHHIEVGAVPRVAEPEEFTATQHTYEHGTQSGEASSEGLHPDEDSSSYGTPSSFSVDTDDDADSAIGSITQNSSMSATSSIYQFVEEFGRTFHRYKEGKYFLPNDEVGVSLIPIMATLQVLDWKLFLAPIDRPNRVLDLGTGTGIWAIEFADQNPECDILGTDLSPIQPEYVPANCRFEIDDAEDEWIYSNKFDYIHGRYMCAFLSDFPKLWRNIYDNLQPGGWVEFMETLIYFQSQDGSLEGTALQRWNKLIIEGVKNLGRNVLSCMKYKKWMLETGFVNVEERKFVVPANPWAKGRKNKELGALQMVNNLNGVYGLTMSVLTKGMGWATEEVEVLLADVRKDMSDKDIHAYITIMVVYGQKPY</sequence>
<evidence type="ECO:0000313" key="3">
    <source>
        <dbReference type="EMBL" id="KAK9420670.1"/>
    </source>
</evidence>
<organism evidence="3 4">
    <name type="scientific">Seiridium unicorne</name>
    <dbReference type="NCBI Taxonomy" id="138068"/>
    <lineage>
        <taxon>Eukaryota</taxon>
        <taxon>Fungi</taxon>
        <taxon>Dikarya</taxon>
        <taxon>Ascomycota</taxon>
        <taxon>Pezizomycotina</taxon>
        <taxon>Sordariomycetes</taxon>
        <taxon>Xylariomycetidae</taxon>
        <taxon>Amphisphaeriales</taxon>
        <taxon>Sporocadaceae</taxon>
        <taxon>Seiridium</taxon>
    </lineage>
</organism>
<dbReference type="PANTHER" id="PTHR43591">
    <property type="entry name" value="METHYLTRANSFERASE"/>
    <property type="match status" value="1"/>
</dbReference>
<name>A0ABR2V164_9PEZI</name>
<dbReference type="PANTHER" id="PTHR43591:SF102">
    <property type="entry name" value="S-ADENOSYL-L-METHIONINE-DEPENDENT METHYLTRANSFERASE"/>
    <property type="match status" value="1"/>
</dbReference>
<feature type="compositionally biased region" description="Polar residues" evidence="2">
    <location>
        <begin position="519"/>
        <end position="534"/>
    </location>
</feature>
<evidence type="ECO:0000256" key="2">
    <source>
        <dbReference type="SAM" id="MobiDB-lite"/>
    </source>
</evidence>
<reference evidence="3 4" key="1">
    <citation type="journal article" date="2024" name="J. Plant Pathol.">
        <title>Sequence and assembly of the genome of Seiridium unicorne, isolate CBS 538.82, causal agent of cypress canker disease.</title>
        <authorList>
            <person name="Scali E."/>
            <person name="Rocca G.D."/>
            <person name="Danti R."/>
            <person name="Garbelotto M."/>
            <person name="Barberini S."/>
            <person name="Baroncelli R."/>
            <person name="Emiliani G."/>
        </authorList>
    </citation>
    <scope>NUCLEOTIDE SEQUENCE [LARGE SCALE GENOMIC DNA]</scope>
    <source>
        <strain evidence="3 4">BM-138-508</strain>
    </source>
</reference>
<protein>
    <recommendedName>
        <fullName evidence="5">Methyltransferase domain-containing protein</fullName>
    </recommendedName>
</protein>
<dbReference type="SUPFAM" id="SSF53335">
    <property type="entry name" value="S-adenosyl-L-methionine-dependent methyltransferases"/>
    <property type="match status" value="1"/>
</dbReference>
<dbReference type="Pfam" id="PF13489">
    <property type="entry name" value="Methyltransf_23"/>
    <property type="match status" value="1"/>
</dbReference>
<comment type="caution">
    <text evidence="3">The sequence shown here is derived from an EMBL/GenBank/DDBJ whole genome shotgun (WGS) entry which is preliminary data.</text>
</comment>
<evidence type="ECO:0000256" key="1">
    <source>
        <dbReference type="ARBA" id="ARBA00038158"/>
    </source>
</evidence>
<dbReference type="Gene3D" id="3.40.50.150">
    <property type="entry name" value="Vaccinia Virus protein VP39"/>
    <property type="match status" value="1"/>
</dbReference>
<keyword evidence="4" id="KW-1185">Reference proteome</keyword>
<dbReference type="InterPro" id="IPR029063">
    <property type="entry name" value="SAM-dependent_MTases_sf"/>
</dbReference>
<evidence type="ECO:0008006" key="5">
    <source>
        <dbReference type="Google" id="ProtNLM"/>
    </source>
</evidence>
<dbReference type="CDD" id="cd02440">
    <property type="entry name" value="AdoMet_MTases"/>
    <property type="match status" value="1"/>
</dbReference>
<comment type="similarity">
    <text evidence="1">Belongs to the methyltransferase superfamily. LaeA methyltransferase family.</text>
</comment>
<proteinExistence type="inferred from homology"/>
<feature type="compositionally biased region" description="Basic and acidic residues" evidence="2">
    <location>
        <begin position="493"/>
        <end position="505"/>
    </location>
</feature>